<feature type="transmembrane region" description="Helical" evidence="8">
    <location>
        <begin position="161"/>
        <end position="185"/>
    </location>
</feature>
<dbReference type="SUPFAM" id="SSF103473">
    <property type="entry name" value="MFS general substrate transporter"/>
    <property type="match status" value="1"/>
</dbReference>
<feature type="compositionally biased region" description="Basic and acidic residues" evidence="7">
    <location>
        <begin position="519"/>
        <end position="529"/>
    </location>
</feature>
<dbReference type="EMBL" id="CP063136">
    <property type="protein sequence ID" value="QOU21300.1"/>
    <property type="molecule type" value="Genomic_DNA"/>
</dbReference>
<feature type="transmembrane region" description="Helical" evidence="8">
    <location>
        <begin position="425"/>
        <end position="445"/>
    </location>
</feature>
<dbReference type="PANTHER" id="PTHR43791:SF39">
    <property type="entry name" value="TRANSPORTER LIZ1_SEO1, PUTATIVE (AFU_ORTHOLOGUE AFUA_3G00980)-RELATED"/>
    <property type="match status" value="1"/>
</dbReference>
<dbReference type="KEGG" id="bbrx:BRETT_001021"/>
<evidence type="ECO:0000256" key="8">
    <source>
        <dbReference type="SAM" id="Phobius"/>
    </source>
</evidence>
<feature type="transmembrane region" description="Helical" evidence="8">
    <location>
        <begin position="343"/>
        <end position="363"/>
    </location>
</feature>
<evidence type="ECO:0000256" key="3">
    <source>
        <dbReference type="ARBA" id="ARBA00022692"/>
    </source>
</evidence>
<dbReference type="InterPro" id="IPR011701">
    <property type="entry name" value="MFS"/>
</dbReference>
<evidence type="ECO:0000256" key="1">
    <source>
        <dbReference type="ARBA" id="ARBA00004141"/>
    </source>
</evidence>
<name>A0A7D9CYY1_DEKBR</name>
<feature type="domain" description="Major facilitator superfamily (MFS) profile" evidence="9">
    <location>
        <begin position="69"/>
        <end position="529"/>
    </location>
</feature>
<dbReference type="GO" id="GO:0016020">
    <property type="term" value="C:membrane"/>
    <property type="evidence" value="ECO:0007669"/>
    <property type="project" value="UniProtKB-SubCell"/>
</dbReference>
<dbReference type="GeneID" id="64572946"/>
<dbReference type="InterPro" id="IPR036259">
    <property type="entry name" value="MFS_trans_sf"/>
</dbReference>
<organism evidence="11 12">
    <name type="scientific">Dekkera bruxellensis</name>
    <name type="common">Brettanomyces custersii</name>
    <dbReference type="NCBI Taxonomy" id="5007"/>
    <lineage>
        <taxon>Eukaryota</taxon>
        <taxon>Fungi</taxon>
        <taxon>Dikarya</taxon>
        <taxon>Ascomycota</taxon>
        <taxon>Saccharomycotina</taxon>
        <taxon>Pichiomycetes</taxon>
        <taxon>Pichiales</taxon>
        <taxon>Pichiaceae</taxon>
        <taxon>Brettanomyces</taxon>
    </lineage>
</organism>
<protein>
    <submittedName>
        <fullName evidence="11">DEBR0S4_13784g1_1</fullName>
    </submittedName>
</protein>
<accession>A0A7D9CYY1</accession>
<dbReference type="OrthoDB" id="3639251at2759"/>
<evidence type="ECO:0000256" key="6">
    <source>
        <dbReference type="ARBA" id="ARBA00037968"/>
    </source>
</evidence>
<comment type="similarity">
    <text evidence="6">Belongs to the major facilitator superfamily. Allantoate permease family.</text>
</comment>
<dbReference type="FunFam" id="1.20.1250.20:FF:000065">
    <property type="entry name" value="Putative MFS pantothenate transporter"/>
    <property type="match status" value="1"/>
</dbReference>
<dbReference type="Pfam" id="PF07690">
    <property type="entry name" value="MFS_1"/>
    <property type="match status" value="1"/>
</dbReference>
<dbReference type="Proteomes" id="UP000478008">
    <property type="component" value="Unassembled WGS sequence"/>
</dbReference>
<dbReference type="EMBL" id="CABFWN010000004">
    <property type="protein sequence ID" value="VUG19237.1"/>
    <property type="molecule type" value="Genomic_DNA"/>
</dbReference>
<feature type="transmembrane region" description="Helical" evidence="8">
    <location>
        <begin position="111"/>
        <end position="128"/>
    </location>
</feature>
<dbReference type="GO" id="GO:0022857">
    <property type="term" value="F:transmembrane transporter activity"/>
    <property type="evidence" value="ECO:0007669"/>
    <property type="project" value="InterPro"/>
</dbReference>
<feature type="transmembrane region" description="Helical" evidence="8">
    <location>
        <begin position="197"/>
        <end position="217"/>
    </location>
</feature>
<evidence type="ECO:0000313" key="11">
    <source>
        <dbReference type="EMBL" id="VUG19237.1"/>
    </source>
</evidence>
<feature type="transmembrane region" description="Helical" evidence="8">
    <location>
        <begin position="368"/>
        <end position="387"/>
    </location>
</feature>
<dbReference type="Gene3D" id="1.20.1250.20">
    <property type="entry name" value="MFS general substrate transporter like domains"/>
    <property type="match status" value="2"/>
</dbReference>
<dbReference type="PROSITE" id="PS50850">
    <property type="entry name" value="MFS"/>
    <property type="match status" value="1"/>
</dbReference>
<keyword evidence="12" id="KW-1185">Reference proteome</keyword>
<evidence type="ECO:0000256" key="5">
    <source>
        <dbReference type="ARBA" id="ARBA00023136"/>
    </source>
</evidence>
<dbReference type="AlphaFoldDB" id="A0A7D9CYY1"/>
<evidence type="ECO:0000259" key="9">
    <source>
        <dbReference type="PROSITE" id="PS50850"/>
    </source>
</evidence>
<feature type="transmembrane region" description="Helical" evidence="8">
    <location>
        <begin position="399"/>
        <end position="418"/>
    </location>
</feature>
<evidence type="ECO:0000256" key="4">
    <source>
        <dbReference type="ARBA" id="ARBA00022989"/>
    </source>
</evidence>
<keyword evidence="2" id="KW-0813">Transport</keyword>
<keyword evidence="4 8" id="KW-1133">Transmembrane helix</keyword>
<sequence length="529" mass="60635">MKFATHRDNESGELSVESDKLSQYVVRSGSLDRHLSDDKGKPKAKWYHWFEPGTSKEEKRFITKVDFFLMTYMIISWFLKYLDQTNVSNAYVSGMKEDLQLNKNQLSWFNTYYNIGVIIGSIPATVLAGYFRPRYFLPIMDTCWSLCVLFVYKAQNASTIYALRFLIGLFESVAFPSNHFIIGCWYKKREIMRRSNFFVLAGIVGQATSSYIQSGLITSMSGKGGIAAWRWLFIIDAIIGIPVVLFGFFFLPDFPYNTKAFWLTKKEKELAKRRLIEDGRVSHRLNFNIHHIIPVLKSWQFWSFPIGYSFWTLTAGSYMLQFFELYLKYLKIYPTEYINNFPTIISAVNFVTMLSTGIICDLLGHRNIVCFCVGLVVMIGLIITAKAPLDSIALRKTGYILTGVYGCYTPILSGWCNIVCSKNPILRAITIPTMTVVGMIVSTPFQQKLFPSSEAPAYKSTHGFYYAIAFTVCLVLWTGVVIPLLERLNRKKDQIQWDCRDHPIEKQDSIQDDAINDVASEHVKDNSPK</sequence>
<evidence type="ECO:0000256" key="7">
    <source>
        <dbReference type="SAM" id="MobiDB-lite"/>
    </source>
</evidence>
<feature type="transmembrane region" description="Helical" evidence="8">
    <location>
        <begin position="465"/>
        <end position="485"/>
    </location>
</feature>
<dbReference type="InterPro" id="IPR020846">
    <property type="entry name" value="MFS_dom"/>
</dbReference>
<reference evidence="10" key="2">
    <citation type="submission" date="2020-10" db="EMBL/GenBank/DDBJ databases">
        <authorList>
            <person name="Palmer J.M."/>
        </authorList>
    </citation>
    <scope>NUCLEOTIDE SEQUENCE</scope>
    <source>
        <strain evidence="10">UCD 2041</strain>
    </source>
</reference>
<proteinExistence type="inferred from homology"/>
<feature type="transmembrane region" description="Helical" evidence="8">
    <location>
        <begin position="229"/>
        <end position="251"/>
    </location>
</feature>
<dbReference type="Proteomes" id="UP000663131">
    <property type="component" value="Chromosome 8"/>
</dbReference>
<feature type="transmembrane region" description="Helical" evidence="8">
    <location>
        <begin position="301"/>
        <end position="323"/>
    </location>
</feature>
<comment type="subcellular location">
    <subcellularLocation>
        <location evidence="1">Membrane</location>
        <topology evidence="1">Multi-pass membrane protein</topology>
    </subcellularLocation>
</comment>
<dbReference type="PANTHER" id="PTHR43791">
    <property type="entry name" value="PERMEASE-RELATED"/>
    <property type="match status" value="1"/>
</dbReference>
<gene>
    <name evidence="10" type="ORF">BRETT_001021</name>
    <name evidence="11" type="ORF">DEBR0S4_13784G</name>
</gene>
<evidence type="ECO:0000313" key="12">
    <source>
        <dbReference type="Proteomes" id="UP000478008"/>
    </source>
</evidence>
<feature type="region of interest" description="Disordered" evidence="7">
    <location>
        <begin position="506"/>
        <end position="529"/>
    </location>
</feature>
<keyword evidence="3 8" id="KW-0812">Transmembrane</keyword>
<dbReference type="RefSeq" id="XP_041137793.1">
    <property type="nucleotide sequence ID" value="XM_041279579.1"/>
</dbReference>
<reference evidence="10" key="3">
    <citation type="journal article" name="BMC Genomics">
        <title>New genome assemblies reveal patterns of domestication and adaptation across Brettanomyces (Dekkera) species.</title>
        <authorList>
            <person name="Roach M.J."/>
            <person name="Borneman A.R."/>
        </authorList>
    </citation>
    <scope>NUCLEOTIDE SEQUENCE</scope>
    <source>
        <strain evidence="10">UCD 2041</strain>
    </source>
</reference>
<reference evidence="11 12" key="1">
    <citation type="submission" date="2019-07" db="EMBL/GenBank/DDBJ databases">
        <authorList>
            <person name="Friedrich A."/>
            <person name="Schacherer J."/>
        </authorList>
    </citation>
    <scope>NUCLEOTIDE SEQUENCE [LARGE SCALE GENOMIC DNA]</scope>
</reference>
<keyword evidence="5 8" id="KW-0472">Membrane</keyword>
<evidence type="ECO:0000256" key="2">
    <source>
        <dbReference type="ARBA" id="ARBA00022448"/>
    </source>
</evidence>
<evidence type="ECO:0000313" key="10">
    <source>
        <dbReference type="EMBL" id="QOU21300.1"/>
    </source>
</evidence>